<dbReference type="InterPro" id="IPR021798">
    <property type="entry name" value="AftD_N"/>
</dbReference>
<feature type="transmembrane region" description="Helical" evidence="2">
    <location>
        <begin position="138"/>
        <end position="155"/>
    </location>
</feature>
<reference evidence="5" key="1">
    <citation type="submission" date="2020-05" db="EMBL/GenBank/DDBJ databases">
        <authorList>
            <person name="Chiriac C."/>
            <person name="Salcher M."/>
            <person name="Ghai R."/>
            <person name="Kavagutti S V."/>
        </authorList>
    </citation>
    <scope>NUCLEOTIDE SEQUENCE</scope>
</reference>
<keyword evidence="2" id="KW-1133">Transmembrane helix</keyword>
<organism evidence="5">
    <name type="scientific">freshwater metagenome</name>
    <dbReference type="NCBI Taxonomy" id="449393"/>
    <lineage>
        <taxon>unclassified sequences</taxon>
        <taxon>metagenomes</taxon>
        <taxon>ecological metagenomes</taxon>
    </lineage>
</organism>
<dbReference type="EMBL" id="CAFBNA010000016">
    <property type="protein sequence ID" value="CAB4924676.1"/>
    <property type="molecule type" value="Genomic_DNA"/>
</dbReference>
<dbReference type="Pfam" id="PF24607">
    <property type="entry name" value="CBM_AftD"/>
    <property type="match status" value="1"/>
</dbReference>
<evidence type="ECO:0000259" key="4">
    <source>
        <dbReference type="Pfam" id="PF24607"/>
    </source>
</evidence>
<dbReference type="InterPro" id="IPR008979">
    <property type="entry name" value="Galactose-bd-like_sf"/>
</dbReference>
<feature type="transmembrane region" description="Helical" evidence="2">
    <location>
        <begin position="1356"/>
        <end position="1385"/>
    </location>
</feature>
<evidence type="ECO:0000256" key="2">
    <source>
        <dbReference type="SAM" id="Phobius"/>
    </source>
</evidence>
<feature type="transmembrane region" description="Helical" evidence="2">
    <location>
        <begin position="422"/>
        <end position="442"/>
    </location>
</feature>
<dbReference type="SUPFAM" id="SSF49785">
    <property type="entry name" value="Galactose-binding domain-like"/>
    <property type="match status" value="1"/>
</dbReference>
<sequence>MTLTDNAADAGPGAQPEPTETSPTRRIDRWTYAVLAFVAYIPILLTSLGEVSADTKAYLLIDPGKLLARAPYMWDAHINAGTVTHQNIGYLFPLGPWYWTFRTLGVPTWIAERLWFGTLFFLAGAGTLWLLRKLGQRGPGAAVAAFAYMLSPYVLSYMGRMSIILTPWCALPWLIGLMICALRERTWRAPILFAIVVTAMAGTNASSVIFVLLGPILLVPFVIWVTNETTLREAFKSLLRIAVTTGPAQLWWVSGLYIQGKFGLPILQLTETVETVAETSTAPEALRGLGYWCFYGRDGLTGWIESAPIYTTALIMLPLSFILPLLGLLGAVLTRWKYRAYFVALILAGLVFAIGTYPYNDPSPVGAIIKYTTSLELGFALRSSPRIVPLVALGLAALIASFVDAILPVIIRRLRAPLNRRVAIALPIGLICIAILNLPPLWSGKFVQSDLKFPGTLPSYWTDAATWLDEQSTDLRVLELPGADFGAYRWGDTQDPLTPGLINRPWIGREITAYGTPATVDIVRALDRTLQEGISETTAVSGVARLLSASDVLLRLDSQFERYRGPRPADLWSQFGGTNPTNGLGAPTTFGTPTVNTPDPRQPMVDEQYTANPNSSIPTPPLVVYPVDNVRQVIRSEVTNQPTVLFGDGDGIVAAASWEQLPSERPLFYAATANASPSLLKGIRTSRPNLVITDTNRKRAQRWGTLRENNGATETATFIPLRDDPKDARLDLFPGETSADQSVAWYGDDVASVRATTYGNIVAYSSEVRPINAIDGDPRTAWTTGGFTDVVGDRLVIDYTHPITADHVDLLQTQGNRWITKATILLDGVAVKTVDMTDASFLGNGQRVELDANRTFTSLSVRIDDANVTDLASWIGFSNVGFKEVTVPGVSAQEWIVTPTAGVDDLAPTASNVSYLFSRLRSNPTEGFRQDTELQMRRIFRVGATGQFMSAGRARLSAGMNGAVIDSTVGRPGIADGYPIVSGTDYLAGDLAARPSSALDGDVATAWTTKYDEQVGATATVTNPTPMTFDRLRLSVVNDAEHSVPTALTITLGDGTVQTVPVPEISTVEQKGSVATVDVPTGRLTSTVVRIAIAAERPVTTKEFFSGGQRILPIAIAEFGLPTTVAPLPLRVPSTCRSDLATIDGTPQSFALQGSVSDAIARQSLDLVPCDLTGAPQTLSAGDHRLVTSKGLDSAIDVDALEFRSVPVEQYATAANPPTTTSTSTGKNSYKIDVANASEPFWLVLGQSLSNGWKATVRGGDALGDPTLIDGFANGWLIDPAVTGSTFTVDITWAPQKVVWGGLAVSGLWFVGLCAAAIAIGWRRRKFVRSLPAATDPHLVTSELTNSTSTAMRIGVLLGMTALAAFVGGLGVAISIAVITALSLWTRRRTAIAAIVVLGSIGGIVLLYTALQFGHEYRSTAVWPSSFKFAHQLGLIAVLAVVSETVTRWLFRKRSKATQSASDANQINDGSALTR</sequence>
<keyword evidence="2" id="KW-0472">Membrane</keyword>
<dbReference type="Gene3D" id="2.60.120.260">
    <property type="entry name" value="Galactose-binding domain-like"/>
    <property type="match status" value="1"/>
</dbReference>
<feature type="transmembrane region" description="Helical" evidence="2">
    <location>
        <begin position="30"/>
        <end position="49"/>
    </location>
</feature>
<evidence type="ECO:0000256" key="1">
    <source>
        <dbReference type="SAM" id="MobiDB-lite"/>
    </source>
</evidence>
<feature type="transmembrane region" description="Helical" evidence="2">
    <location>
        <begin position="309"/>
        <end position="333"/>
    </location>
</feature>
<gene>
    <name evidence="5" type="ORF">UFOPK3708_00470</name>
</gene>
<feature type="domain" description="Arabinofuranosyltransferase D third carbohydrate binding module" evidence="4">
    <location>
        <begin position="988"/>
        <end position="1103"/>
    </location>
</feature>
<name>A0A6J7I1W8_9ZZZZ</name>
<feature type="transmembrane region" description="Helical" evidence="2">
    <location>
        <begin position="340"/>
        <end position="359"/>
    </location>
</feature>
<feature type="transmembrane region" description="Helical" evidence="2">
    <location>
        <begin position="192"/>
        <end position="225"/>
    </location>
</feature>
<feature type="region of interest" description="Disordered" evidence="1">
    <location>
        <begin position="1"/>
        <end position="23"/>
    </location>
</feature>
<feature type="transmembrane region" description="Helical" evidence="2">
    <location>
        <begin position="114"/>
        <end position="131"/>
    </location>
</feature>
<dbReference type="InterPro" id="IPR056997">
    <property type="entry name" value="CBM_AftD"/>
</dbReference>
<dbReference type="GO" id="GO:0016740">
    <property type="term" value="F:transferase activity"/>
    <property type="evidence" value="ECO:0007669"/>
    <property type="project" value="InterPro"/>
</dbReference>
<protein>
    <submittedName>
        <fullName evidence="5">Unannotated protein</fullName>
    </submittedName>
</protein>
<evidence type="ECO:0000259" key="3">
    <source>
        <dbReference type="Pfam" id="PF11847"/>
    </source>
</evidence>
<feature type="domain" description="Alpha-(1-&gt;3)-arabinofuranosyltransferase N-terminal GT-C" evidence="3">
    <location>
        <begin position="43"/>
        <end position="716"/>
    </location>
</feature>
<evidence type="ECO:0000313" key="5">
    <source>
        <dbReference type="EMBL" id="CAB4924676.1"/>
    </source>
</evidence>
<keyword evidence="2" id="KW-0812">Transmembrane</keyword>
<feature type="transmembrane region" description="Helical" evidence="2">
    <location>
        <begin position="387"/>
        <end position="410"/>
    </location>
</feature>
<proteinExistence type="predicted"/>
<accession>A0A6J7I1W8</accession>
<feature type="transmembrane region" description="Helical" evidence="2">
    <location>
        <begin position="1391"/>
        <end position="1411"/>
    </location>
</feature>
<feature type="transmembrane region" description="Helical" evidence="2">
    <location>
        <begin position="1432"/>
        <end position="1451"/>
    </location>
</feature>
<feature type="transmembrane region" description="Helical" evidence="2">
    <location>
        <begin position="161"/>
        <end position="180"/>
    </location>
</feature>
<dbReference type="Pfam" id="PF11847">
    <property type="entry name" value="GT-C_AftD"/>
    <property type="match status" value="1"/>
</dbReference>